<proteinExistence type="predicted"/>
<feature type="domain" description="Protein kinase" evidence="1">
    <location>
        <begin position="98"/>
        <end position="354"/>
    </location>
</feature>
<accession>A0AAJ0CDR4</accession>
<evidence type="ECO:0000313" key="3">
    <source>
        <dbReference type="Proteomes" id="UP001251528"/>
    </source>
</evidence>
<dbReference type="GO" id="GO:0004672">
    <property type="term" value="F:protein kinase activity"/>
    <property type="evidence" value="ECO:0007669"/>
    <property type="project" value="InterPro"/>
</dbReference>
<dbReference type="EMBL" id="JASWJB010000354">
    <property type="protein sequence ID" value="KAK2591215.1"/>
    <property type="molecule type" value="Genomic_DNA"/>
</dbReference>
<evidence type="ECO:0000259" key="1">
    <source>
        <dbReference type="PROSITE" id="PS50011"/>
    </source>
</evidence>
<dbReference type="SUPFAM" id="SSF56112">
    <property type="entry name" value="Protein kinase-like (PK-like)"/>
    <property type="match status" value="1"/>
</dbReference>
<dbReference type="InterPro" id="IPR011009">
    <property type="entry name" value="Kinase-like_dom_sf"/>
</dbReference>
<dbReference type="Proteomes" id="UP001251528">
    <property type="component" value="Unassembled WGS sequence"/>
</dbReference>
<gene>
    <name evidence="2" type="ORF">QQS21_011100</name>
</gene>
<dbReference type="InterPro" id="IPR002575">
    <property type="entry name" value="Aminoglycoside_PTrfase"/>
</dbReference>
<organism evidence="2 3">
    <name type="scientific">Conoideocrella luteorostrata</name>
    <dbReference type="NCBI Taxonomy" id="1105319"/>
    <lineage>
        <taxon>Eukaryota</taxon>
        <taxon>Fungi</taxon>
        <taxon>Dikarya</taxon>
        <taxon>Ascomycota</taxon>
        <taxon>Pezizomycotina</taxon>
        <taxon>Sordariomycetes</taxon>
        <taxon>Hypocreomycetidae</taxon>
        <taxon>Hypocreales</taxon>
        <taxon>Clavicipitaceae</taxon>
        <taxon>Conoideocrella</taxon>
    </lineage>
</organism>
<name>A0AAJ0CDR4_9HYPO</name>
<dbReference type="PROSITE" id="PS50011">
    <property type="entry name" value="PROTEIN_KINASE_DOM"/>
    <property type="match status" value="1"/>
</dbReference>
<dbReference type="AlphaFoldDB" id="A0AAJ0CDR4"/>
<comment type="caution">
    <text evidence="2">The sequence shown here is derived from an EMBL/GenBank/DDBJ whole genome shotgun (WGS) entry which is preliminary data.</text>
</comment>
<keyword evidence="3" id="KW-1185">Reference proteome</keyword>
<dbReference type="Gene3D" id="1.10.510.10">
    <property type="entry name" value="Transferase(Phosphotransferase) domain 1"/>
    <property type="match status" value="1"/>
</dbReference>
<protein>
    <recommendedName>
        <fullName evidence="1">Protein kinase domain-containing protein</fullName>
    </recommendedName>
</protein>
<dbReference type="Pfam" id="PF01636">
    <property type="entry name" value="APH"/>
    <property type="match status" value="1"/>
</dbReference>
<reference evidence="2" key="1">
    <citation type="submission" date="2023-06" db="EMBL/GenBank/DDBJ databases">
        <title>Conoideocrella luteorostrata (Hypocreales: Clavicipitaceae), a potential biocontrol fungus for elongate hemlock scale in United States Christmas tree production areas.</title>
        <authorList>
            <person name="Barrett H."/>
            <person name="Lovett B."/>
            <person name="Macias A.M."/>
            <person name="Stajich J.E."/>
            <person name="Kasson M.T."/>
        </authorList>
    </citation>
    <scope>NUCLEOTIDE SEQUENCE</scope>
    <source>
        <strain evidence="2">ARSEF 14590</strain>
    </source>
</reference>
<sequence>MLEKTPKTPLYDIQGWDIGDNDFDMSVRLNGVLFTITASLNNLINSPHALQAFREIFMKISLGKDDCPEVWNYSESIVNVFLPDMEQLSPPIVHTGKLTLADLRPRGTFECEYRVIDEKPVPSTITPRTFEDIPDDESDIRLIQSRQLIRSNFPIFDPVDIEVPYSEGEPIYNIIPRRVYVQNKSYFYKPCWSPYDAIDELEKYAIIATSGKSLHTSRLFGIIADAHGHPKGLLYDWIEMRDAGVLTYVLKPDTPSSLREKWATQIQRTVTELHRLGVIWGDVKPDNVLIDINDNAIVIDLEGGTTRGWVDHDIGGSLEGDLQGLGKLINFVLKDEWPPGCSRMSDEVMTDESS</sequence>
<evidence type="ECO:0000313" key="2">
    <source>
        <dbReference type="EMBL" id="KAK2591215.1"/>
    </source>
</evidence>
<dbReference type="GO" id="GO:0005524">
    <property type="term" value="F:ATP binding"/>
    <property type="evidence" value="ECO:0007669"/>
    <property type="project" value="InterPro"/>
</dbReference>
<dbReference type="InterPro" id="IPR000719">
    <property type="entry name" value="Prot_kinase_dom"/>
</dbReference>